<reference evidence="3 4" key="1">
    <citation type="submission" date="2015-07" db="EMBL/GenBank/DDBJ databases">
        <title>Whole genome sequence of Herpetosiphon geysericola DSM 7119.</title>
        <authorList>
            <person name="Hemp J."/>
            <person name="Ward L.M."/>
            <person name="Pace L.A."/>
            <person name="Fischer W.W."/>
        </authorList>
    </citation>
    <scope>NUCLEOTIDE SEQUENCE [LARGE SCALE GENOMIC DNA]</scope>
    <source>
        <strain evidence="3 4">DSM 7119</strain>
    </source>
</reference>
<organism evidence="3 4">
    <name type="scientific">Herpetosiphon geysericola</name>
    <dbReference type="NCBI Taxonomy" id="70996"/>
    <lineage>
        <taxon>Bacteria</taxon>
        <taxon>Bacillati</taxon>
        <taxon>Chloroflexota</taxon>
        <taxon>Chloroflexia</taxon>
        <taxon>Herpetosiphonales</taxon>
        <taxon>Herpetosiphonaceae</taxon>
        <taxon>Herpetosiphon</taxon>
    </lineage>
</organism>
<name>A0A0P6XNG1_9CHLR</name>
<dbReference type="STRING" id="70996.SE18_21940"/>
<feature type="domain" description="NADH:ubiquinone oxidoreductase 30kDa subunit" evidence="2">
    <location>
        <begin position="49"/>
        <end position="170"/>
    </location>
</feature>
<evidence type="ECO:0000259" key="2">
    <source>
        <dbReference type="Pfam" id="PF00329"/>
    </source>
</evidence>
<comment type="similarity">
    <text evidence="1">Belongs to the complex I 30 kDa subunit family.</text>
</comment>
<evidence type="ECO:0000313" key="3">
    <source>
        <dbReference type="EMBL" id="KPL81329.1"/>
    </source>
</evidence>
<gene>
    <name evidence="3" type="ORF">SE18_21940</name>
</gene>
<evidence type="ECO:0000256" key="1">
    <source>
        <dbReference type="ARBA" id="ARBA00007569"/>
    </source>
</evidence>
<dbReference type="GO" id="GO:0008137">
    <property type="term" value="F:NADH dehydrogenase (ubiquinone) activity"/>
    <property type="evidence" value="ECO:0007669"/>
    <property type="project" value="InterPro"/>
</dbReference>
<dbReference type="PANTHER" id="PTHR10884:SF14">
    <property type="entry name" value="NADH DEHYDROGENASE [UBIQUINONE] IRON-SULFUR PROTEIN 3, MITOCHONDRIAL"/>
    <property type="match status" value="1"/>
</dbReference>
<dbReference type="RefSeq" id="WP_054536602.1">
    <property type="nucleotide sequence ID" value="NZ_LGKP01000035.1"/>
</dbReference>
<sequence>MALLARGELRSILQTELPNVLDSRWDTQATDQAEAHGEGQTVLLDFDAVVKAEAIVEVAHFVRDKFGYDFLSNITAVDYLKHGIIELVYQFYNAAEGGPDLRVRVRIGRSPEECIVPSLTPTWPGADLQEREAYDMYGVVFPGHPNLARIYMWDEFKGFPMRKDFPKTGDKYTHVTGE</sequence>
<evidence type="ECO:0000313" key="4">
    <source>
        <dbReference type="Proteomes" id="UP000050277"/>
    </source>
</evidence>
<dbReference type="PANTHER" id="PTHR10884">
    <property type="entry name" value="NADH DEHYDROGENASE UBIQUINONE IRON-SULFUR PROTEIN 3"/>
    <property type="match status" value="1"/>
</dbReference>
<dbReference type="InterPro" id="IPR001268">
    <property type="entry name" value="NADH_UbQ_OxRdtase_30kDa_su"/>
</dbReference>
<dbReference type="OrthoDB" id="9803286at2"/>
<protein>
    <submittedName>
        <fullName evidence="3">NADH dehydrogenase</fullName>
    </submittedName>
</protein>
<dbReference type="PATRIC" id="fig|70996.4.peg.2205"/>
<dbReference type="InterPro" id="IPR037232">
    <property type="entry name" value="NADH_quin_OxRdtase_su_C/D-like"/>
</dbReference>
<dbReference type="Proteomes" id="UP000050277">
    <property type="component" value="Unassembled WGS sequence"/>
</dbReference>
<dbReference type="AlphaFoldDB" id="A0A0P6XNG1"/>
<dbReference type="Pfam" id="PF00329">
    <property type="entry name" value="Complex1_30kDa"/>
    <property type="match status" value="1"/>
</dbReference>
<dbReference type="SUPFAM" id="SSF143243">
    <property type="entry name" value="Nqo5-like"/>
    <property type="match status" value="1"/>
</dbReference>
<dbReference type="EMBL" id="LGKP01000035">
    <property type="protein sequence ID" value="KPL81329.1"/>
    <property type="molecule type" value="Genomic_DNA"/>
</dbReference>
<dbReference type="Gene3D" id="3.30.460.80">
    <property type="entry name" value="NADH:ubiquinone oxidoreductase, 30kDa subunit"/>
    <property type="match status" value="1"/>
</dbReference>
<comment type="caution">
    <text evidence="3">The sequence shown here is derived from an EMBL/GenBank/DDBJ whole genome shotgun (WGS) entry which is preliminary data.</text>
</comment>
<proteinExistence type="inferred from homology"/>
<accession>A0A0P6XNG1</accession>
<keyword evidence="4" id="KW-1185">Reference proteome</keyword>